<accession>A0A285ZSA7</accession>
<organism evidence="4 5">
    <name type="scientific">Pedobacter xixiisoli</name>
    <dbReference type="NCBI Taxonomy" id="1476464"/>
    <lineage>
        <taxon>Bacteria</taxon>
        <taxon>Pseudomonadati</taxon>
        <taxon>Bacteroidota</taxon>
        <taxon>Sphingobacteriia</taxon>
        <taxon>Sphingobacteriales</taxon>
        <taxon>Sphingobacteriaceae</taxon>
        <taxon>Pedobacter</taxon>
    </lineage>
</organism>
<dbReference type="RefSeq" id="WP_097128783.1">
    <property type="nucleotide sequence ID" value="NZ_SSBV01000001.1"/>
</dbReference>
<name>A0A285ZSA7_9SPHI</name>
<evidence type="ECO:0000313" key="5">
    <source>
        <dbReference type="Proteomes" id="UP000219281"/>
    </source>
</evidence>
<evidence type="ECO:0000256" key="2">
    <source>
        <dbReference type="SAM" id="Phobius"/>
    </source>
</evidence>
<dbReference type="EMBL" id="OCMT01000001">
    <property type="protein sequence ID" value="SOD12538.1"/>
    <property type="molecule type" value="Genomic_DNA"/>
</dbReference>
<dbReference type="Pfam" id="PF03629">
    <property type="entry name" value="SASA"/>
    <property type="match status" value="1"/>
</dbReference>
<dbReference type="GO" id="GO:0001681">
    <property type="term" value="F:sialate O-acetylesterase activity"/>
    <property type="evidence" value="ECO:0007669"/>
    <property type="project" value="InterPro"/>
</dbReference>
<dbReference type="SUPFAM" id="SSF52266">
    <property type="entry name" value="SGNH hydrolase"/>
    <property type="match status" value="1"/>
</dbReference>
<keyword evidence="2" id="KW-1133">Transmembrane helix</keyword>
<proteinExistence type="predicted"/>
<sequence length="1018" mass="109998">MHKLTYMFKQKFKHQLYLGFFAKTLLFISCCLLPQLMFGIVKLPKLVGDNMVLQRNVNLPIWGTAAVGENVTVTFNGQTHSTVTPASGKWRITLTPLTAGGPFTMSVQGSNTITLTNVLIGDVYLASGQSNMELEFDYGTASSFYADEIATSSNSNIRQFKVSKSVIAATDDVSATPYGWQSAAPANMRHFSMVAYFFARDLYSKYGVPIGIINSTYGGTIIEAWISHEGLINFPDLYNQSPPSIADTNPSILHNAMISPLLNCKFKGVLWYQGESNVSNAFEYRNLFPALIEDFRTKFNEPNLPFLYVQLANYSGVTEPQQTSQIAELREAQALAQTIGNTAMVVSHETGLSGVDIHPIWKLPIALRLSAAAQNRIYGETNIAYVSPSYQSSVVSGNKMIVTFKNVGTGLNKVGSVLNQFTIAGADKVYKTATATIIGTNTVEVSAATVASPMYVRYAWADNPRNANLYNSFYLPAESFRSDQPSESVSYTAMPFTNGNLVVTRYGDGNALPATDTTVPIFLDEYSSAGAKRNVNRPMPNIAGNYGAGISNLISGRHSFGVEALLSLSENKKFLAFAANNMTVGLPVNAVGSKTIAVLAADGALNTNTTANWGVARMATVSNDLSRVYYISQTQGLSFVPYQSTGANVVLAAGENGYRSAAIYNGQLYVSTGTSPTTQNYAEVTRQVSTVGAGMPTANTQTLMPLPGLPTNEIVRQFIFLSTTGNNNYDLFYGVTESNKLIKYKLVSGTWVAKGSVTVGSVVSLTGKMDGANAILYSTTLNSSNFASTLVKIEDPAASNSTLSTNVVNVIATAATNTYFKGVAFAPENSDISTLPVELNNFEGAMNMQGVKLNWETSQERNAAYFEVWRADDGVAFRNIGSVKAAGNSDIKKTYSFTDFNPAQGINYYQLKQVDLDGKSAPSKIVAVNSGLVSNIFKVAQTSATNLTLTITAVRHSLTNLTITNMMGQKVYDGKVVLNNGLNSLQITPINLLTGIYILQAVVDGKNNNIKFYLNQQF</sequence>
<protein>
    <recommendedName>
        <fullName evidence="3">Sialate O-acetylesterase domain-containing protein</fullName>
    </recommendedName>
</protein>
<dbReference type="InterPro" id="IPR013783">
    <property type="entry name" value="Ig-like_fold"/>
</dbReference>
<evidence type="ECO:0000256" key="1">
    <source>
        <dbReference type="ARBA" id="ARBA00022801"/>
    </source>
</evidence>
<feature type="transmembrane region" description="Helical" evidence="2">
    <location>
        <begin position="20"/>
        <end position="41"/>
    </location>
</feature>
<dbReference type="InterPro" id="IPR036514">
    <property type="entry name" value="SGNH_hydro_sf"/>
</dbReference>
<keyword evidence="5" id="KW-1185">Reference proteome</keyword>
<dbReference type="InterPro" id="IPR005181">
    <property type="entry name" value="SASA"/>
</dbReference>
<keyword evidence="2" id="KW-0812">Transmembrane</keyword>
<dbReference type="OrthoDB" id="9816001at2"/>
<dbReference type="InterPro" id="IPR039329">
    <property type="entry name" value="SIAE"/>
</dbReference>
<dbReference type="AlphaFoldDB" id="A0A285ZSA7"/>
<reference evidence="5" key="1">
    <citation type="submission" date="2017-09" db="EMBL/GenBank/DDBJ databases">
        <authorList>
            <person name="Varghese N."/>
            <person name="Submissions S."/>
        </authorList>
    </citation>
    <scope>NUCLEOTIDE SEQUENCE [LARGE SCALE GENOMIC DNA]</scope>
    <source>
        <strain evidence="5">CGMCC 1.12803</strain>
    </source>
</reference>
<gene>
    <name evidence="4" type="ORF">SAMN06297358_0720</name>
</gene>
<evidence type="ECO:0000313" key="4">
    <source>
        <dbReference type="EMBL" id="SOD12538.1"/>
    </source>
</evidence>
<dbReference type="PANTHER" id="PTHR22901">
    <property type="entry name" value="SIALATE O-ACETYLESTERASE"/>
    <property type="match status" value="1"/>
</dbReference>
<keyword evidence="1" id="KW-0378">Hydrolase</keyword>
<dbReference type="GO" id="GO:0005975">
    <property type="term" value="P:carbohydrate metabolic process"/>
    <property type="evidence" value="ECO:0007669"/>
    <property type="project" value="TreeGrafter"/>
</dbReference>
<evidence type="ECO:0000259" key="3">
    <source>
        <dbReference type="Pfam" id="PF03629"/>
    </source>
</evidence>
<keyword evidence="2" id="KW-0472">Membrane</keyword>
<dbReference type="Gene3D" id="3.40.50.1110">
    <property type="entry name" value="SGNH hydrolase"/>
    <property type="match status" value="1"/>
</dbReference>
<dbReference type="Gene3D" id="2.60.40.10">
    <property type="entry name" value="Immunoglobulins"/>
    <property type="match status" value="1"/>
</dbReference>
<feature type="domain" description="Sialate O-acetylesterase" evidence="3">
    <location>
        <begin position="122"/>
        <end position="358"/>
    </location>
</feature>
<dbReference type="Proteomes" id="UP000219281">
    <property type="component" value="Unassembled WGS sequence"/>
</dbReference>
<dbReference type="PANTHER" id="PTHR22901:SF0">
    <property type="entry name" value="SIALATE O-ACETYLESTERASE"/>
    <property type="match status" value="1"/>
</dbReference>